<dbReference type="AlphaFoldDB" id="A0A8S2MR85"/>
<sequence>MRNVGKFGSIAFALLTIACLFHLLAMGYPNWKTITCSSGCENQTAQEWTTSISNRCYATTLQNFSFNPAHPLFATLCLPNRYLYPKNKADLYLCSLQMYEHPRTACALERHTPECYCAYSTSTQLQHQQTRQYIVAILLNLASVSDLRSWRYCSILEEQ</sequence>
<feature type="signal peptide" evidence="1">
    <location>
        <begin position="1"/>
        <end position="27"/>
    </location>
</feature>
<dbReference type="Proteomes" id="UP000682733">
    <property type="component" value="Unassembled WGS sequence"/>
</dbReference>
<dbReference type="PROSITE" id="PS51257">
    <property type="entry name" value="PROKAR_LIPOPROTEIN"/>
    <property type="match status" value="1"/>
</dbReference>
<comment type="caution">
    <text evidence="3">The sequence shown here is derived from an EMBL/GenBank/DDBJ whole genome shotgun (WGS) entry which is preliminary data.</text>
</comment>
<evidence type="ECO:0000256" key="1">
    <source>
        <dbReference type="SAM" id="SignalP"/>
    </source>
</evidence>
<dbReference type="EMBL" id="CAJNOK010012086">
    <property type="protein sequence ID" value="CAF1155476.1"/>
    <property type="molecule type" value="Genomic_DNA"/>
</dbReference>
<proteinExistence type="predicted"/>
<evidence type="ECO:0000313" key="3">
    <source>
        <dbReference type="EMBL" id="CAF3966379.1"/>
    </source>
</evidence>
<feature type="chain" id="PRO_5036273714" evidence="1">
    <location>
        <begin position="28"/>
        <end position="159"/>
    </location>
</feature>
<evidence type="ECO:0000313" key="2">
    <source>
        <dbReference type="EMBL" id="CAF1155476.1"/>
    </source>
</evidence>
<organism evidence="3 4">
    <name type="scientific">Didymodactylos carnosus</name>
    <dbReference type="NCBI Taxonomy" id="1234261"/>
    <lineage>
        <taxon>Eukaryota</taxon>
        <taxon>Metazoa</taxon>
        <taxon>Spiralia</taxon>
        <taxon>Gnathifera</taxon>
        <taxon>Rotifera</taxon>
        <taxon>Eurotatoria</taxon>
        <taxon>Bdelloidea</taxon>
        <taxon>Philodinida</taxon>
        <taxon>Philodinidae</taxon>
        <taxon>Didymodactylos</taxon>
    </lineage>
</organism>
<accession>A0A8S2MR85</accession>
<evidence type="ECO:0000313" key="4">
    <source>
        <dbReference type="Proteomes" id="UP000682733"/>
    </source>
</evidence>
<gene>
    <name evidence="2" type="ORF">OVA965_LOCUS21821</name>
    <name evidence="3" type="ORF">TMI583_LOCUS22531</name>
</gene>
<protein>
    <submittedName>
        <fullName evidence="3">Uncharacterized protein</fullName>
    </submittedName>
</protein>
<dbReference type="EMBL" id="CAJOBA010033232">
    <property type="protein sequence ID" value="CAF3966379.1"/>
    <property type="molecule type" value="Genomic_DNA"/>
</dbReference>
<name>A0A8S2MR85_9BILA</name>
<reference evidence="3" key="1">
    <citation type="submission" date="2021-02" db="EMBL/GenBank/DDBJ databases">
        <authorList>
            <person name="Nowell W R."/>
        </authorList>
    </citation>
    <scope>NUCLEOTIDE SEQUENCE</scope>
</reference>
<keyword evidence="1" id="KW-0732">Signal</keyword>
<dbReference type="Proteomes" id="UP000677228">
    <property type="component" value="Unassembled WGS sequence"/>
</dbReference>